<protein>
    <submittedName>
        <fullName evidence="1">Uncharacterized protein</fullName>
    </submittedName>
</protein>
<name>A0A974CN76_XENLA</name>
<organism evidence="1 2">
    <name type="scientific">Xenopus laevis</name>
    <name type="common">African clawed frog</name>
    <dbReference type="NCBI Taxonomy" id="8355"/>
    <lineage>
        <taxon>Eukaryota</taxon>
        <taxon>Metazoa</taxon>
        <taxon>Chordata</taxon>
        <taxon>Craniata</taxon>
        <taxon>Vertebrata</taxon>
        <taxon>Euteleostomi</taxon>
        <taxon>Amphibia</taxon>
        <taxon>Batrachia</taxon>
        <taxon>Anura</taxon>
        <taxon>Pipoidea</taxon>
        <taxon>Pipidae</taxon>
        <taxon>Xenopodinae</taxon>
        <taxon>Xenopus</taxon>
        <taxon>Xenopus</taxon>
    </lineage>
</organism>
<gene>
    <name evidence="1" type="ORF">XELAEV_18031342mg</name>
</gene>
<dbReference type="AlphaFoldDB" id="A0A974CN76"/>
<sequence length="88" mass="9839">MSQVCRDVGRSLGDFKMAVLPCALAVNWNGYPHRYGICRFWSCSRRGLSVRLFCRVSRAKSGYRCICTPSNRIGVVDLALVMISSFTA</sequence>
<reference evidence="2" key="1">
    <citation type="journal article" date="2016" name="Nature">
        <title>Genome evolution in the allotetraploid frog Xenopus laevis.</title>
        <authorList>
            <person name="Session A.M."/>
            <person name="Uno Y."/>
            <person name="Kwon T."/>
            <person name="Chapman J.A."/>
            <person name="Toyoda A."/>
            <person name="Takahashi S."/>
            <person name="Fukui A."/>
            <person name="Hikosaka A."/>
            <person name="Suzuki A."/>
            <person name="Kondo M."/>
            <person name="van Heeringen S.J."/>
            <person name="Quigley I."/>
            <person name="Heinz S."/>
            <person name="Ogino H."/>
            <person name="Ochi H."/>
            <person name="Hellsten U."/>
            <person name="Lyons J.B."/>
            <person name="Simakov O."/>
            <person name="Putnam N."/>
            <person name="Stites J."/>
            <person name="Kuroki Y."/>
            <person name="Tanaka T."/>
            <person name="Michiue T."/>
            <person name="Watanabe M."/>
            <person name="Bogdanovic O."/>
            <person name="Lister R."/>
            <person name="Georgiou G."/>
            <person name="Paranjpe S.S."/>
            <person name="van Kruijsbergen I."/>
            <person name="Shu S."/>
            <person name="Carlson J."/>
            <person name="Kinoshita T."/>
            <person name="Ohta Y."/>
            <person name="Mawaribuchi S."/>
            <person name="Jenkins J."/>
            <person name="Grimwood J."/>
            <person name="Schmutz J."/>
            <person name="Mitros T."/>
            <person name="Mozaffari S.V."/>
            <person name="Suzuki Y."/>
            <person name="Haramoto Y."/>
            <person name="Yamamoto T.S."/>
            <person name="Takagi C."/>
            <person name="Heald R."/>
            <person name="Miller K."/>
            <person name="Haudenschild C."/>
            <person name="Kitzman J."/>
            <person name="Nakayama T."/>
            <person name="Izutsu Y."/>
            <person name="Robert J."/>
            <person name="Fortriede J."/>
            <person name="Burns K."/>
            <person name="Lotay V."/>
            <person name="Karimi K."/>
            <person name="Yasuoka Y."/>
            <person name="Dichmann D.S."/>
            <person name="Flajnik M.F."/>
            <person name="Houston D.W."/>
            <person name="Shendure J."/>
            <person name="DuPasquier L."/>
            <person name="Vize P.D."/>
            <person name="Zorn A.M."/>
            <person name="Ito M."/>
            <person name="Marcotte E.M."/>
            <person name="Wallingford J.B."/>
            <person name="Ito Y."/>
            <person name="Asashima M."/>
            <person name="Ueno N."/>
            <person name="Matsuda Y."/>
            <person name="Veenstra G.J."/>
            <person name="Fujiyama A."/>
            <person name="Harland R.M."/>
            <person name="Taira M."/>
            <person name="Rokhsar D.S."/>
        </authorList>
    </citation>
    <scope>NUCLEOTIDE SEQUENCE [LARGE SCALE GENOMIC DNA]</scope>
    <source>
        <strain evidence="2">J</strain>
    </source>
</reference>
<evidence type="ECO:0000313" key="2">
    <source>
        <dbReference type="Proteomes" id="UP000694892"/>
    </source>
</evidence>
<accession>A0A974CN76</accession>
<dbReference type="EMBL" id="CM004476">
    <property type="protein sequence ID" value="OCT76153.1"/>
    <property type="molecule type" value="Genomic_DNA"/>
</dbReference>
<dbReference type="Proteomes" id="UP000694892">
    <property type="component" value="Chromosome 6L"/>
</dbReference>
<proteinExistence type="predicted"/>
<evidence type="ECO:0000313" key="1">
    <source>
        <dbReference type="EMBL" id="OCT76153.1"/>
    </source>
</evidence>